<comment type="similarity">
    <text evidence="2 10">Belongs to the PduL family.</text>
</comment>
<proteinExistence type="inferred from homology"/>
<dbReference type="EMBL" id="WBZC01000004">
    <property type="protein sequence ID" value="KAB3538607.1"/>
    <property type="molecule type" value="Genomic_DNA"/>
</dbReference>
<keyword evidence="7" id="KW-0862">Zinc</keyword>
<sequence length="192" mass="21164">MSEKMLPIALSNRHLHLSKKDIETLFREGYELESFKYLSQPGQFAAVEKVDLVGPKGTIKGVRVLGPARSNTQIEISLSDSFILGIRPPVRDSGNLKNSPGVKIVGPKGEVDLEEGVIIASRHIHMHTSDAEAFGVTDRQVVKIRTFGERAVVFENVLVRIHPTYALEMHVDVDEGNAAAVRNGDLVELMLE</sequence>
<dbReference type="AlphaFoldDB" id="A0A6I0FHI3"/>
<keyword evidence="6" id="KW-0479">Metal-binding</keyword>
<evidence type="ECO:0000256" key="5">
    <source>
        <dbReference type="ARBA" id="ARBA00022679"/>
    </source>
</evidence>
<dbReference type="Proteomes" id="UP000432715">
    <property type="component" value="Unassembled WGS sequence"/>
</dbReference>
<dbReference type="RefSeq" id="WP_151859834.1">
    <property type="nucleotide sequence ID" value="NZ_WBZC01000004.1"/>
</dbReference>
<dbReference type="PIRSF" id="PIRSF010130">
    <property type="entry name" value="PduL"/>
    <property type="match status" value="1"/>
</dbReference>
<evidence type="ECO:0000256" key="1">
    <source>
        <dbReference type="ARBA" id="ARBA00001947"/>
    </source>
</evidence>
<keyword evidence="5 10" id="KW-0808">Transferase</keyword>
<evidence type="ECO:0000313" key="11">
    <source>
        <dbReference type="EMBL" id="KAB3538607.1"/>
    </source>
</evidence>
<dbReference type="GO" id="GO:0046872">
    <property type="term" value="F:metal ion binding"/>
    <property type="evidence" value="ECO:0007669"/>
    <property type="project" value="UniProtKB-KW"/>
</dbReference>
<comment type="pathway">
    <text evidence="10">Polyol metabolism; 1,2-propanediol degradation.</text>
</comment>
<evidence type="ECO:0000256" key="2">
    <source>
        <dbReference type="ARBA" id="ARBA00007342"/>
    </source>
</evidence>
<dbReference type="GO" id="GO:0016747">
    <property type="term" value="F:acyltransferase activity, transferring groups other than amino-acyl groups"/>
    <property type="evidence" value="ECO:0007669"/>
    <property type="project" value="InterPro"/>
</dbReference>
<protein>
    <recommendedName>
        <fullName evidence="4 10">Phosphate propanoyltransferase</fullName>
        <ecNumber evidence="3 10">2.3.1.222</ecNumber>
    </recommendedName>
</protein>
<reference evidence="11 12" key="1">
    <citation type="submission" date="2019-10" db="EMBL/GenBank/DDBJ databases">
        <title>Alkaliphilus serpentinus sp. nov. and Alkaliphilus pronyensis sp. nov., two novel anaerobic alkaliphilic species isolated from the serpentinized-hosted hydrothermal field of the Prony Bay (New Caledonia).</title>
        <authorList>
            <person name="Postec A."/>
        </authorList>
    </citation>
    <scope>NUCLEOTIDE SEQUENCE [LARGE SCALE GENOMIC DNA]</scope>
    <source>
        <strain evidence="11 12">LacV</strain>
    </source>
</reference>
<comment type="catalytic activity">
    <reaction evidence="9 10">
        <text>propanoyl-CoA + phosphate = propanoyl phosphate + CoA</text>
        <dbReference type="Rhea" id="RHEA:28046"/>
        <dbReference type="ChEBI" id="CHEBI:43474"/>
        <dbReference type="ChEBI" id="CHEBI:57287"/>
        <dbReference type="ChEBI" id="CHEBI:57392"/>
        <dbReference type="ChEBI" id="CHEBI:58933"/>
        <dbReference type="EC" id="2.3.1.222"/>
    </reaction>
</comment>
<dbReference type="EC" id="2.3.1.222" evidence="3 10"/>
<evidence type="ECO:0000313" key="12">
    <source>
        <dbReference type="Proteomes" id="UP000432715"/>
    </source>
</evidence>
<dbReference type="OrthoDB" id="9784365at2"/>
<dbReference type="NCBIfam" id="NF011652">
    <property type="entry name" value="PRK15070.1"/>
    <property type="match status" value="1"/>
</dbReference>
<evidence type="ECO:0000256" key="3">
    <source>
        <dbReference type="ARBA" id="ARBA00012206"/>
    </source>
</evidence>
<name>A0A6I0FHI3_9FIRM</name>
<evidence type="ECO:0000256" key="8">
    <source>
        <dbReference type="ARBA" id="ARBA00023315"/>
    </source>
</evidence>
<dbReference type="PANTHER" id="PTHR39453">
    <property type="entry name" value="PHOSPHATE PROPANOYLTRANSFERASE"/>
    <property type="match status" value="1"/>
</dbReference>
<dbReference type="PANTHER" id="PTHR39453:SF1">
    <property type="entry name" value="PHOSPHATE PROPANOYLTRANSFERASE"/>
    <property type="match status" value="1"/>
</dbReference>
<dbReference type="GO" id="GO:0051144">
    <property type="term" value="P:1,2-propanediol catabolic process"/>
    <property type="evidence" value="ECO:0007669"/>
    <property type="project" value="UniProtKB-UniPathway"/>
</dbReference>
<dbReference type="InterPro" id="IPR008300">
    <property type="entry name" value="PTAC"/>
</dbReference>
<accession>A0A6I0FHI3</accession>
<dbReference type="UniPathway" id="UPA00621"/>
<evidence type="ECO:0000256" key="6">
    <source>
        <dbReference type="ARBA" id="ARBA00022723"/>
    </source>
</evidence>
<gene>
    <name evidence="11" type="ORF">F8154_01560</name>
</gene>
<evidence type="ECO:0000256" key="9">
    <source>
        <dbReference type="ARBA" id="ARBA00047589"/>
    </source>
</evidence>
<evidence type="ECO:0000256" key="4">
    <source>
        <dbReference type="ARBA" id="ARBA00020837"/>
    </source>
</evidence>
<comment type="function">
    <text evidence="10">Involved in 1,2-propanediol (1,2-PD) degradation by catalyzing the conversion of propanoyl-CoA to propanoyl-phosphate.</text>
</comment>
<organism evidence="11 12">
    <name type="scientific">Alkaliphilus pronyensis</name>
    <dbReference type="NCBI Taxonomy" id="1482732"/>
    <lineage>
        <taxon>Bacteria</taxon>
        <taxon>Bacillati</taxon>
        <taxon>Bacillota</taxon>
        <taxon>Clostridia</taxon>
        <taxon>Peptostreptococcales</taxon>
        <taxon>Natronincolaceae</taxon>
        <taxon>Alkaliphilus</taxon>
    </lineage>
</organism>
<keyword evidence="8 10" id="KW-0012">Acyltransferase</keyword>
<dbReference type="Pfam" id="PF06130">
    <property type="entry name" value="PTAC"/>
    <property type="match status" value="1"/>
</dbReference>
<comment type="cofactor">
    <cofactor evidence="1">
        <name>Zn(2+)</name>
        <dbReference type="ChEBI" id="CHEBI:29105"/>
    </cofactor>
</comment>
<keyword evidence="12" id="KW-1185">Reference proteome</keyword>
<evidence type="ECO:0000256" key="7">
    <source>
        <dbReference type="ARBA" id="ARBA00022833"/>
    </source>
</evidence>
<evidence type="ECO:0000256" key="10">
    <source>
        <dbReference type="PIRNR" id="PIRNR010130"/>
    </source>
</evidence>
<comment type="caution">
    <text evidence="11">The sequence shown here is derived from an EMBL/GenBank/DDBJ whole genome shotgun (WGS) entry which is preliminary data.</text>
</comment>